<dbReference type="EMBL" id="JANIGO010000005">
    <property type="protein sequence ID" value="MCQ8897448.1"/>
    <property type="molecule type" value="Genomic_DNA"/>
</dbReference>
<accession>A0ABT1WIX4</accession>
<feature type="compositionally biased region" description="Polar residues" evidence="1">
    <location>
        <begin position="50"/>
        <end position="63"/>
    </location>
</feature>
<name>A0ABT1WIX4_9BURK</name>
<protein>
    <submittedName>
        <fullName evidence="2">Uncharacterized protein</fullName>
    </submittedName>
</protein>
<evidence type="ECO:0000313" key="3">
    <source>
        <dbReference type="Proteomes" id="UP001204142"/>
    </source>
</evidence>
<evidence type="ECO:0000313" key="2">
    <source>
        <dbReference type="EMBL" id="MCQ8897448.1"/>
    </source>
</evidence>
<sequence>MTMTTRSALNNSLREFRWYSKAITGLSTLGMLGLTALFTFDQKPSPPRASSPSLNSRFPSQKRPSALPPAAVLIHHEQVNTEQAVWSGAFQWMAQNRLVWGRCTVQPEGPQFKVKCMSSASPGGMASAVPPASIHISNALFKPSTVVQSMAANALNATNTTDIDVHAQAQRSGWIQTREGLRQYDARHETWLAPKHRP</sequence>
<dbReference type="RefSeq" id="WP_256765254.1">
    <property type="nucleotide sequence ID" value="NZ_JANIGO010000005.1"/>
</dbReference>
<dbReference type="Proteomes" id="UP001204142">
    <property type="component" value="Unassembled WGS sequence"/>
</dbReference>
<organism evidence="2 3">
    <name type="scientific">Limnobacter humi</name>
    <dbReference type="NCBI Taxonomy" id="1778671"/>
    <lineage>
        <taxon>Bacteria</taxon>
        <taxon>Pseudomonadati</taxon>
        <taxon>Pseudomonadota</taxon>
        <taxon>Betaproteobacteria</taxon>
        <taxon>Burkholderiales</taxon>
        <taxon>Burkholderiaceae</taxon>
        <taxon>Limnobacter</taxon>
    </lineage>
</organism>
<proteinExistence type="predicted"/>
<gene>
    <name evidence="2" type="ORF">NQT62_13485</name>
</gene>
<evidence type="ECO:0000256" key="1">
    <source>
        <dbReference type="SAM" id="MobiDB-lite"/>
    </source>
</evidence>
<reference evidence="2 3" key="1">
    <citation type="submission" date="2022-07" db="EMBL/GenBank/DDBJ databases">
        <authorList>
            <person name="Xamxidin M."/>
            <person name="Wu M."/>
        </authorList>
    </citation>
    <scope>NUCLEOTIDE SEQUENCE [LARGE SCALE GENOMIC DNA]</scope>
    <source>
        <strain evidence="2 3">NBRC 111650</strain>
    </source>
</reference>
<comment type="caution">
    <text evidence="2">The sequence shown here is derived from an EMBL/GenBank/DDBJ whole genome shotgun (WGS) entry which is preliminary data.</text>
</comment>
<keyword evidence="3" id="KW-1185">Reference proteome</keyword>
<feature type="region of interest" description="Disordered" evidence="1">
    <location>
        <begin position="43"/>
        <end position="63"/>
    </location>
</feature>